<sequence>MIIAKKAITDLGLSIVFGQFLFIPHLTGSYSPHLHELEGSEAFGWGELKKKKRLPFSRSLFLSSERVEIPR</sequence>
<evidence type="ECO:0000313" key="2">
    <source>
        <dbReference type="Proteomes" id="UP001223586"/>
    </source>
</evidence>
<reference evidence="1 2" key="1">
    <citation type="submission" date="2023-07" db="EMBL/GenBank/DDBJ databases">
        <title>Genomic Encyclopedia of Type Strains, Phase IV (KMG-IV): sequencing the most valuable type-strain genomes for metagenomic binning, comparative biology and taxonomic classification.</title>
        <authorList>
            <person name="Goeker M."/>
        </authorList>
    </citation>
    <scope>NUCLEOTIDE SEQUENCE [LARGE SCALE GENOMIC DNA]</scope>
    <source>
        <strain evidence="1 2">DSM 23837</strain>
    </source>
</reference>
<dbReference type="EMBL" id="JAUSTT010000004">
    <property type="protein sequence ID" value="MDQ0175176.1"/>
    <property type="molecule type" value="Genomic_DNA"/>
</dbReference>
<proteinExistence type="predicted"/>
<dbReference type="RefSeq" id="WP_307227248.1">
    <property type="nucleotide sequence ID" value="NZ_JAUSTT010000004.1"/>
</dbReference>
<comment type="caution">
    <text evidence="1">The sequence shown here is derived from an EMBL/GenBank/DDBJ whole genome shotgun (WGS) entry which is preliminary data.</text>
</comment>
<gene>
    <name evidence="1" type="ORF">J2S08_001010</name>
</gene>
<accession>A0ABT9WPG2</accession>
<keyword evidence="2" id="KW-1185">Reference proteome</keyword>
<evidence type="ECO:0000313" key="1">
    <source>
        <dbReference type="EMBL" id="MDQ0175176.1"/>
    </source>
</evidence>
<protein>
    <submittedName>
        <fullName evidence="1">Uncharacterized protein</fullName>
    </submittedName>
</protein>
<dbReference type="Proteomes" id="UP001223586">
    <property type="component" value="Unassembled WGS sequence"/>
</dbReference>
<name>A0ABT9WPG2_9BACI</name>
<organism evidence="1 2">
    <name type="scientific">Bacillus chungangensis</name>
    <dbReference type="NCBI Taxonomy" id="587633"/>
    <lineage>
        <taxon>Bacteria</taxon>
        <taxon>Bacillati</taxon>
        <taxon>Bacillota</taxon>
        <taxon>Bacilli</taxon>
        <taxon>Bacillales</taxon>
        <taxon>Bacillaceae</taxon>
        <taxon>Bacillus</taxon>
    </lineage>
</organism>